<accession>A0A1J4JPI8</accession>
<dbReference type="PANTHER" id="PTHR24006">
    <property type="entry name" value="UBIQUITIN CARBOXYL-TERMINAL HYDROLASE"/>
    <property type="match status" value="1"/>
</dbReference>
<protein>
    <recommendedName>
        <fullName evidence="2">USP domain-containing protein</fullName>
    </recommendedName>
</protein>
<name>A0A1J4JPI8_9EUKA</name>
<dbReference type="VEuPathDB" id="TrichDB:TRFO_07975"/>
<dbReference type="InterPro" id="IPR001394">
    <property type="entry name" value="Peptidase_C19_UCH"/>
</dbReference>
<sequence length="2547" mass="294316">MSREIEDIIAANPDDVPAQIDALSKSAVDFNLHMKFDTAMIIHQKAFDLAMEKSHEKLPELLPNYVLTYYLTNKSNEKAIQELKKSFIKKIENGNEIWNQSKKYYVPEFETTFKTLGYHINPNFYGQTNFFPELVEYIKSDVEISLNSLLYISSVALKCKSVMKYSVFSDLSISIFNKLQSNIDSLEPSALRTIDEKKLRDLITFIRENIKLGEGKNVDRFENEIAFKFVLSSFLSKQFDGLLRINSNKSFYSSLVTQIHEKNVVNHILENMHQDLAGQFSIFLQKLWDAGSYDKKILARYWKLSLSQHSSVIEKFFVAWPGIVNSIPKSKIGDFWNLVLKTTTFPEQVISFLQKVANKANDDIKKSISDLLWNSMGDDNKMDFVAVLTDYTPNNSEGRNEVIEKCFNLIYEDENKKKKKSENKEKTNNGKNRKNEKSSESGDSKNPKQEINTKFAVSLLSHIWKHDNQESTKQKFDILLEKCHLPAEDIQLLFTMILKMAEHIPTPIENSELKKIKKLAQPFFRENNLAIARLINSLISLQKGKLFQSEQLLNIMQWISDDVNNIDSTFFSLIMMIFSKINNIQNDENSPIPTMNLTGIEILWNLLFNSSLPSIAYYMANLATRCQDSSAISEFINKCLSKLDKYGSLHALKLLVLLIEDPMDLNDLGIVRNIFIPKSWYVRVNCEEDYTNSLTVQIGRTTDFLKSMIARRTNTNESQIELLQNQSNVIPAKQQIRTDMTISVCINSSSTQARVWKKEELPSQILKMPKYFDHLFNLLTSQNKEISEISLQLLNLLESNEKELSKFKEIENIVSNNKNDEQNNKINWSELLDLKDWNVLNYRLNLLANLIAENKKKYITSFFATGGFKQLLSIILNHEEKNDYIMFIIEMLLKASEDFVDIKELKVKDYQDIGIDVSIASLMSRISKMLEEKQNDSKQNNIFSLLVHISLLDDLVVGHQNALLDQENFTRFYENLLFDSDFKVRCGIYKILQKIPTKKLEKIMYSHIEKASQGFCNEYFLILRNVALNTENPKKLWKLMFSSLKKFLMKENSRTKLEFLAEEEDQDELQQSVNELCSTLADNLFVSGSFEIFNILLTKIDGKIPKLKKVTFFLLEKIIFNTNRYIPTPNISFILLTEIIKRDDSFKLDILKFIKKLHNDCPPSQQYPSMLSSFSSTILTNNINHLSNMYGHSNNNSNVNGDNSNSSFVGQNQNVIYRGIQNMGCTCYLNSSMQQIFRIEKIRDTVLSYKPETTDEQELNTDWAAQLQLFWIRLLYSPQTSINAAPFVKNWKGWDGSPISPTEQQDAVEFVQMLLDRIDEKFPSKPVAASTQGSMLHKLKGMGVDFESDSHEIFTTFPLEVLGKSNLNESYEAFLIPDTFTHYKANDEIGYIDANCYTTIEKTPDVLICQLKRFDYDLQSQTRKKINSLYEFSFETDIAQILSENQDVPEPHSCLYELCGVVMHSGSAMGGHYYSYCKDEVTGNWFSCNDSNVNPILTENVTKNSFGGVVEVNVYDQKTKKWSKDKKESYESAYLLVYKKKDREIKPENEKKEPICLLPPIMLRKYLKEQKEMILRNALIDPEYLKFMEMLIKDFNDKIVYEFLFENVMNNLISLNIQSITDSFNKCLLENMGSNKKLSKYFLSNNDQLIDFLICSSNTQMRDSCVNLINFAMTMAPEHGNEFINKIIEKRNEILTKWQLFDQIFQPIYFYVTEIDYNRNDILDSLFEMLNETVTEKFSGRELEDFLAKVNLSSVFKTILFLIIKLNASDNYQKIVIDDSFMNRWFTSPNHTFEFASLITFFLKDNKKHTDRYLNYIHENKGRMSHGTLAAHFANACTFIDSLSEYRVKWFFEKGIPEDLTGYQLSSFISETSKSISSATLQGSKQNDDQITPENNSDTNNSNNNTNDNEPVIVTTGSCKLVMNLNELWLRKWLICTDFSVRRSCKSFIYSLFPNFKPFPQSSTYNTYNSNNGYPLLPSRDKIVKGTKNENEMLSFLFDCLIDLSKSLIDECKTGATILTNDRASDSNVPAGEYFDILSWCTFYGGFDKKIRSKKELFITYASTFGSLKNDLKQASKDLIHFLSTIKLDDKFFDSKLISSILSMASKMPKVQLAKSDFIESMAEILFPLLNQYTTPNCYDVVAKSKIMKNVIRSPCLFDTNPSSQIIVQLIEKTAKGNSEEGKYAKLLFEVEIFDKHIGMRSKNYCDLIIKLLEKSGNFVSVFRESKCLQKLLTRMSKHYNSHLSFNVFDELTKCFNILNSYVKGFMFQKHKTTVFSNPIKSFVSFWKSKENIFILNKTFDILLSESSATYSFIVSCLSFMKTLLRSNHDFNENIIQILNGGEKTNQFNIYAKINKGARREIAEFTFSVMEHLPKEKQAEIAFRHLQYLSKIELFDPFVFSFYAAKISKLPCDKSQINEILIQFMDGCNDINMFLITDFLILNGKEAKKIEKSIKDWQEKCFALTKIKIEEFINNKPLDITPSDAACLKAQLDCSISFLKKIECSEKMKLESKTAKEIQAVVNQMKENEKEQIVNLSKTLESCFIYI</sequence>
<dbReference type="GeneID" id="94828720"/>
<feature type="region of interest" description="Disordered" evidence="1">
    <location>
        <begin position="1879"/>
        <end position="1910"/>
    </location>
</feature>
<dbReference type="PROSITE" id="PS50235">
    <property type="entry name" value="USP_3"/>
    <property type="match status" value="1"/>
</dbReference>
<evidence type="ECO:0000259" key="2">
    <source>
        <dbReference type="PROSITE" id="PS50235"/>
    </source>
</evidence>
<dbReference type="SUPFAM" id="SSF54001">
    <property type="entry name" value="Cysteine proteinases"/>
    <property type="match status" value="1"/>
</dbReference>
<feature type="compositionally biased region" description="Basic and acidic residues" evidence="1">
    <location>
        <begin position="422"/>
        <end position="448"/>
    </location>
</feature>
<dbReference type="SUPFAM" id="SSF48371">
    <property type="entry name" value="ARM repeat"/>
    <property type="match status" value="1"/>
</dbReference>
<dbReference type="PROSITE" id="PS00973">
    <property type="entry name" value="USP_2"/>
    <property type="match status" value="1"/>
</dbReference>
<proteinExistence type="predicted"/>
<dbReference type="Proteomes" id="UP000179807">
    <property type="component" value="Unassembled WGS sequence"/>
</dbReference>
<dbReference type="Gene3D" id="3.90.70.10">
    <property type="entry name" value="Cysteine proteinases"/>
    <property type="match status" value="1"/>
</dbReference>
<comment type="caution">
    <text evidence="3">The sequence shown here is derived from an EMBL/GenBank/DDBJ whole genome shotgun (WGS) entry which is preliminary data.</text>
</comment>
<dbReference type="InterPro" id="IPR050164">
    <property type="entry name" value="Peptidase_C19"/>
</dbReference>
<reference evidence="3" key="1">
    <citation type="submission" date="2016-10" db="EMBL/GenBank/DDBJ databases">
        <authorList>
            <person name="Benchimol M."/>
            <person name="Almeida L.G."/>
            <person name="Vasconcelos A.T."/>
            <person name="Perreira-Neves A."/>
            <person name="Rosa I.A."/>
            <person name="Tasca T."/>
            <person name="Bogo M.R."/>
            <person name="de Souza W."/>
        </authorList>
    </citation>
    <scope>NUCLEOTIDE SEQUENCE [LARGE SCALE GENOMIC DNA]</scope>
    <source>
        <strain evidence="3">K</strain>
    </source>
</reference>
<feature type="region of interest" description="Disordered" evidence="1">
    <location>
        <begin position="417"/>
        <end position="448"/>
    </location>
</feature>
<keyword evidence="4" id="KW-1185">Reference proteome</keyword>
<dbReference type="EMBL" id="MLAK01000960">
    <property type="protein sequence ID" value="OHT00312.1"/>
    <property type="molecule type" value="Genomic_DNA"/>
</dbReference>
<evidence type="ECO:0000256" key="1">
    <source>
        <dbReference type="SAM" id="MobiDB-lite"/>
    </source>
</evidence>
<dbReference type="PANTHER" id="PTHR24006:SF827">
    <property type="entry name" value="UBIQUITIN CARBOXYL-TERMINAL HYDROLASE 34"/>
    <property type="match status" value="1"/>
</dbReference>
<feature type="compositionally biased region" description="Low complexity" evidence="1">
    <location>
        <begin position="1895"/>
        <end position="1909"/>
    </location>
</feature>
<evidence type="ECO:0000313" key="3">
    <source>
        <dbReference type="EMBL" id="OHT00312.1"/>
    </source>
</evidence>
<feature type="compositionally biased region" description="Polar residues" evidence="1">
    <location>
        <begin position="1879"/>
        <end position="1894"/>
    </location>
</feature>
<feature type="domain" description="USP" evidence="2">
    <location>
        <begin position="1218"/>
        <end position="1541"/>
    </location>
</feature>
<dbReference type="RefSeq" id="XP_068353448.1">
    <property type="nucleotide sequence ID" value="XM_068494016.1"/>
</dbReference>
<dbReference type="InterPro" id="IPR038765">
    <property type="entry name" value="Papain-like_cys_pep_sf"/>
</dbReference>
<dbReference type="GO" id="GO:0005634">
    <property type="term" value="C:nucleus"/>
    <property type="evidence" value="ECO:0007669"/>
    <property type="project" value="TreeGrafter"/>
</dbReference>
<dbReference type="OrthoDB" id="429671at2759"/>
<dbReference type="InterPro" id="IPR018200">
    <property type="entry name" value="USP_CS"/>
</dbReference>
<dbReference type="FunFam" id="3.90.70.10:FF:000090">
    <property type="entry name" value="Clan CA, family C19, ubiquitin hydrolase-like cysteine peptidase"/>
    <property type="match status" value="1"/>
</dbReference>
<gene>
    <name evidence="3" type="ORF">TRFO_07975</name>
</gene>
<evidence type="ECO:0000313" key="4">
    <source>
        <dbReference type="Proteomes" id="UP000179807"/>
    </source>
</evidence>
<organism evidence="3 4">
    <name type="scientific">Tritrichomonas foetus</name>
    <dbReference type="NCBI Taxonomy" id="1144522"/>
    <lineage>
        <taxon>Eukaryota</taxon>
        <taxon>Metamonada</taxon>
        <taxon>Parabasalia</taxon>
        <taxon>Tritrichomonadida</taxon>
        <taxon>Tritrichomonadidae</taxon>
        <taxon>Tritrichomonas</taxon>
    </lineage>
</organism>
<dbReference type="Pfam" id="PF00443">
    <property type="entry name" value="UCH"/>
    <property type="match status" value="1"/>
</dbReference>
<dbReference type="GO" id="GO:0004843">
    <property type="term" value="F:cysteine-type deubiquitinase activity"/>
    <property type="evidence" value="ECO:0007669"/>
    <property type="project" value="InterPro"/>
</dbReference>
<dbReference type="InterPro" id="IPR028889">
    <property type="entry name" value="USP"/>
</dbReference>
<dbReference type="GO" id="GO:0016579">
    <property type="term" value="P:protein deubiquitination"/>
    <property type="evidence" value="ECO:0007669"/>
    <property type="project" value="InterPro"/>
</dbReference>
<dbReference type="InterPro" id="IPR016024">
    <property type="entry name" value="ARM-type_fold"/>
</dbReference>
<dbReference type="GO" id="GO:0005829">
    <property type="term" value="C:cytosol"/>
    <property type="evidence" value="ECO:0007669"/>
    <property type="project" value="TreeGrafter"/>
</dbReference>